<dbReference type="InterPro" id="IPR011040">
    <property type="entry name" value="Sialidase"/>
</dbReference>
<dbReference type="EMBL" id="LAZR01000154">
    <property type="protein sequence ID" value="KKN85849.1"/>
    <property type="molecule type" value="Genomic_DNA"/>
</dbReference>
<proteinExistence type="predicted"/>
<dbReference type="CDD" id="cd15482">
    <property type="entry name" value="Sialidase_non-viral"/>
    <property type="match status" value="1"/>
</dbReference>
<feature type="domain" description="Sialidase" evidence="1">
    <location>
        <begin position="82"/>
        <end position="386"/>
    </location>
</feature>
<protein>
    <recommendedName>
        <fullName evidence="1">Sialidase domain-containing protein</fullName>
    </recommendedName>
</protein>
<dbReference type="PANTHER" id="PTHR43752:SF2">
    <property type="entry name" value="BNR_ASP-BOX REPEAT FAMILY PROTEIN"/>
    <property type="match status" value="1"/>
</dbReference>
<comment type="caution">
    <text evidence="2">The sequence shown here is derived from an EMBL/GenBank/DDBJ whole genome shotgun (WGS) entry which is preliminary data.</text>
</comment>
<dbReference type="InterPro" id="IPR036278">
    <property type="entry name" value="Sialidase_sf"/>
</dbReference>
<dbReference type="Pfam" id="PF13088">
    <property type="entry name" value="BNR_2"/>
    <property type="match status" value="1"/>
</dbReference>
<accession>A0A0F9U2S8</accession>
<reference evidence="2" key="1">
    <citation type="journal article" date="2015" name="Nature">
        <title>Complex archaea that bridge the gap between prokaryotes and eukaryotes.</title>
        <authorList>
            <person name="Spang A."/>
            <person name="Saw J.H."/>
            <person name="Jorgensen S.L."/>
            <person name="Zaremba-Niedzwiedzka K."/>
            <person name="Martijn J."/>
            <person name="Lind A.E."/>
            <person name="van Eijk R."/>
            <person name="Schleper C."/>
            <person name="Guy L."/>
            <person name="Ettema T.J."/>
        </authorList>
    </citation>
    <scope>NUCLEOTIDE SEQUENCE</scope>
</reference>
<dbReference type="PANTHER" id="PTHR43752">
    <property type="entry name" value="BNR/ASP-BOX REPEAT FAMILY PROTEIN"/>
    <property type="match status" value="1"/>
</dbReference>
<dbReference type="SUPFAM" id="SSF50939">
    <property type="entry name" value="Sialidases"/>
    <property type="match status" value="1"/>
</dbReference>
<dbReference type="AlphaFoldDB" id="A0A0F9U2S8"/>
<name>A0A0F9U2S8_9ZZZZ</name>
<evidence type="ECO:0000313" key="2">
    <source>
        <dbReference type="EMBL" id="KKN85849.1"/>
    </source>
</evidence>
<evidence type="ECO:0000259" key="1">
    <source>
        <dbReference type="Pfam" id="PF13088"/>
    </source>
</evidence>
<organism evidence="2">
    <name type="scientific">marine sediment metagenome</name>
    <dbReference type="NCBI Taxonomy" id="412755"/>
    <lineage>
        <taxon>unclassified sequences</taxon>
        <taxon>metagenomes</taxon>
        <taxon>ecological metagenomes</taxon>
    </lineage>
</organism>
<sequence length="418" mass="47080">MKDQFGIALTPEITVGGITVQTERTPPRLQALGDIGLVCAAGITGQIIHRARWPERGLYEARATRTPGGDYLVMFPDGGHYGGSDVKTNDMLAYRSTDKGRSWQGPTIAFDIDYDQHGFVPLIPKGTDRIYAFGTQPIPELYSREDGLHENAPIGCRWSDDDGHTWSDVQLIRPQNDPDFKGMSVMRMCETDAGTWIIGSHEADWSYNPLMTRQYLLRSEDRGQSWELLPARRHGGWCVMDYGRMDEGRPIALGNGEVYCMFRTPAGRLWQSRSCDDGKTWSDPQPTPLVQPDAPPMLFMLSDGKTLAAFHHNRYSAASDFDDLGDTLVTFLDRAEIWVSLSRDHGHTWGPPRFVLANALVPTFDNAFRNHQCSYLDMFTDAGNVHLFLPHRWERILHLTVPEEDLAKLPTKDQLLAS</sequence>
<gene>
    <name evidence="2" type="ORF">LCGC14_0274670</name>
</gene>
<dbReference type="Gene3D" id="2.120.10.10">
    <property type="match status" value="1"/>
</dbReference>